<protein>
    <submittedName>
        <fullName evidence="2">DUF1876 domain-containing protein</fullName>
    </submittedName>
</protein>
<dbReference type="RefSeq" id="WP_195899351.1">
    <property type="nucleotide sequence ID" value="NZ_JADOGI010000121.1"/>
</dbReference>
<evidence type="ECO:0000256" key="1">
    <source>
        <dbReference type="SAM" id="MobiDB-lite"/>
    </source>
</evidence>
<organism evidence="2 3">
    <name type="scientific">Nonomuraea cypriaca</name>
    <dbReference type="NCBI Taxonomy" id="1187855"/>
    <lineage>
        <taxon>Bacteria</taxon>
        <taxon>Bacillati</taxon>
        <taxon>Actinomycetota</taxon>
        <taxon>Actinomycetes</taxon>
        <taxon>Streptosporangiales</taxon>
        <taxon>Streptosporangiaceae</taxon>
        <taxon>Nonomuraea</taxon>
    </lineage>
</organism>
<name>A0A931F020_9ACTN</name>
<dbReference type="InterPro" id="IPR015057">
    <property type="entry name" value="Rv2632c-like"/>
</dbReference>
<dbReference type="SUPFAM" id="SSF143212">
    <property type="entry name" value="Rv2632c-like"/>
    <property type="match status" value="1"/>
</dbReference>
<reference evidence="2" key="1">
    <citation type="submission" date="2020-11" db="EMBL/GenBank/DDBJ databases">
        <title>Whole-genome analyses of Nonomuraea sp. K274.</title>
        <authorList>
            <person name="Veyisoglu A."/>
        </authorList>
    </citation>
    <scope>NUCLEOTIDE SEQUENCE</scope>
    <source>
        <strain evidence="2">K274</strain>
    </source>
</reference>
<dbReference type="InterPro" id="IPR038070">
    <property type="entry name" value="Rv2632c-like_sf"/>
</dbReference>
<dbReference type="EMBL" id="JADOGI010000121">
    <property type="protein sequence ID" value="MBF8190429.1"/>
    <property type="molecule type" value="Genomic_DNA"/>
</dbReference>
<dbReference type="AlphaFoldDB" id="A0A931F020"/>
<sequence>MEAKEWSVRVHIAEEGDDTSAKATLTTRDGTRVTGEGRARRNPADPSVPEIGDELAVSRALGDLADKLAVITRHDIADSVHPADSATQNRSW</sequence>
<evidence type="ECO:0000313" key="2">
    <source>
        <dbReference type="EMBL" id="MBF8190429.1"/>
    </source>
</evidence>
<dbReference type="Gene3D" id="3.30.160.240">
    <property type="entry name" value="Rv1738"/>
    <property type="match status" value="1"/>
</dbReference>
<feature type="compositionally biased region" description="Basic and acidic residues" evidence="1">
    <location>
        <begin position="29"/>
        <end position="43"/>
    </location>
</feature>
<gene>
    <name evidence="2" type="ORF">ITP53_32900</name>
</gene>
<evidence type="ECO:0000313" key="3">
    <source>
        <dbReference type="Proteomes" id="UP000605361"/>
    </source>
</evidence>
<proteinExistence type="predicted"/>
<dbReference type="Pfam" id="PF08962">
    <property type="entry name" value="Rv2632c-like"/>
    <property type="match status" value="1"/>
</dbReference>
<dbReference type="Proteomes" id="UP000605361">
    <property type="component" value="Unassembled WGS sequence"/>
</dbReference>
<keyword evidence="3" id="KW-1185">Reference proteome</keyword>
<comment type="caution">
    <text evidence="2">The sequence shown here is derived from an EMBL/GenBank/DDBJ whole genome shotgun (WGS) entry which is preliminary data.</text>
</comment>
<accession>A0A931F020</accession>
<feature type="region of interest" description="Disordered" evidence="1">
    <location>
        <begin position="17"/>
        <end position="50"/>
    </location>
</feature>